<keyword evidence="1" id="KW-0472">Membrane</keyword>
<comment type="caution">
    <text evidence="2">The sequence shown here is derived from an EMBL/GenBank/DDBJ whole genome shotgun (WGS) entry which is preliminary data.</text>
</comment>
<keyword evidence="1" id="KW-0812">Transmembrane</keyword>
<evidence type="ECO:0000313" key="3">
    <source>
        <dbReference type="Proteomes" id="UP000294841"/>
    </source>
</evidence>
<dbReference type="OrthoDB" id="5673755at2"/>
<dbReference type="AlphaFoldDB" id="A0A4R2N1U5"/>
<dbReference type="RefSeq" id="WP_132023151.1">
    <property type="nucleotide sequence ID" value="NZ_CP016605.1"/>
</dbReference>
<keyword evidence="3" id="KW-1185">Reference proteome</keyword>
<protein>
    <submittedName>
        <fullName evidence="2">Uncharacterized protein</fullName>
    </submittedName>
</protein>
<keyword evidence="1" id="KW-1133">Transmembrane helix</keyword>
<sequence>MDELSIKIVMLLFPGIITTMFLDKFTEHKPWGNYVYSLFIIFYGILAYFNLQLIQFIYQFLHVGADNWKDYQVILLASWKFVYNVSQNNEIPYSEIMWAAVVALGNAMIFCRLEKTEVLSRFLQRCGITDKYGSYSTFVLMSKKYEGEYIDAIFYNQNLMYRGIIESINEKENEYELIFMDVTLYRIDDSGNPKPISEMDHVCLACSYKDLILQSPNKSYSNQMVGI</sequence>
<name>A0A4R2N1U5_9PAST</name>
<dbReference type="EMBL" id="SLXI01000002">
    <property type="protein sequence ID" value="TCP13524.1"/>
    <property type="molecule type" value="Genomic_DNA"/>
</dbReference>
<reference evidence="2 3" key="1">
    <citation type="submission" date="2019-03" db="EMBL/GenBank/DDBJ databases">
        <title>Genomic Encyclopedia of Type Strains, Phase IV (KMG-IV): sequencing the most valuable type-strain genomes for metagenomic binning, comparative biology and taxonomic classification.</title>
        <authorList>
            <person name="Goeker M."/>
        </authorList>
    </citation>
    <scope>NUCLEOTIDE SEQUENCE [LARGE SCALE GENOMIC DNA]</scope>
    <source>
        <strain evidence="2 3">DSM 28231</strain>
    </source>
</reference>
<feature type="transmembrane region" description="Helical" evidence="1">
    <location>
        <begin position="34"/>
        <end position="58"/>
    </location>
</feature>
<feature type="transmembrane region" description="Helical" evidence="1">
    <location>
        <begin position="6"/>
        <end position="22"/>
    </location>
</feature>
<gene>
    <name evidence="2" type="ORF">EV697_102411</name>
</gene>
<proteinExistence type="predicted"/>
<evidence type="ECO:0000313" key="2">
    <source>
        <dbReference type="EMBL" id="TCP13524.1"/>
    </source>
</evidence>
<dbReference type="Proteomes" id="UP000294841">
    <property type="component" value="Unassembled WGS sequence"/>
</dbReference>
<evidence type="ECO:0000256" key="1">
    <source>
        <dbReference type="SAM" id="Phobius"/>
    </source>
</evidence>
<organism evidence="2 3">
    <name type="scientific">Bisgaardia hudsonensis</name>
    <dbReference type="NCBI Taxonomy" id="109472"/>
    <lineage>
        <taxon>Bacteria</taxon>
        <taxon>Pseudomonadati</taxon>
        <taxon>Pseudomonadota</taxon>
        <taxon>Gammaproteobacteria</taxon>
        <taxon>Pasteurellales</taxon>
        <taxon>Pasteurellaceae</taxon>
        <taxon>Bisgaardia</taxon>
    </lineage>
</organism>
<accession>A0A4R2N1U5</accession>
<feature type="transmembrane region" description="Helical" evidence="1">
    <location>
        <begin position="96"/>
        <end position="113"/>
    </location>
</feature>